<feature type="compositionally biased region" description="Basic residues" evidence="1">
    <location>
        <begin position="438"/>
        <end position="450"/>
    </location>
</feature>
<dbReference type="RefSeq" id="XP_062769833.1">
    <property type="nucleotide sequence ID" value="XM_062906934.1"/>
</dbReference>
<organism evidence="2 3">
    <name type="scientific">Podospora pseudopauciseta</name>
    <dbReference type="NCBI Taxonomy" id="2093780"/>
    <lineage>
        <taxon>Eukaryota</taxon>
        <taxon>Fungi</taxon>
        <taxon>Dikarya</taxon>
        <taxon>Ascomycota</taxon>
        <taxon>Pezizomycotina</taxon>
        <taxon>Sordariomycetes</taxon>
        <taxon>Sordariomycetidae</taxon>
        <taxon>Sordariales</taxon>
        <taxon>Podosporaceae</taxon>
        <taxon>Podospora</taxon>
    </lineage>
</organism>
<feature type="region of interest" description="Disordered" evidence="1">
    <location>
        <begin position="290"/>
        <end position="402"/>
    </location>
</feature>
<feature type="compositionally biased region" description="Gly residues" evidence="1">
    <location>
        <begin position="527"/>
        <end position="538"/>
    </location>
</feature>
<gene>
    <name evidence="2" type="ORF">QC763_103690</name>
</gene>
<feature type="compositionally biased region" description="Polar residues" evidence="1">
    <location>
        <begin position="543"/>
        <end position="563"/>
    </location>
</feature>
<feature type="compositionally biased region" description="Basic and acidic residues" evidence="1">
    <location>
        <begin position="495"/>
        <end position="512"/>
    </location>
</feature>
<feature type="compositionally biased region" description="Polar residues" evidence="1">
    <location>
        <begin position="237"/>
        <end position="256"/>
    </location>
</feature>
<dbReference type="Proteomes" id="UP001326199">
    <property type="component" value="Unassembled WGS sequence"/>
</dbReference>
<feature type="region of interest" description="Disordered" evidence="1">
    <location>
        <begin position="167"/>
        <end position="276"/>
    </location>
</feature>
<sequence>MKKLTMAHHTKRSHNNRLVVNGTAIDNHPSSTGVTDATLAQQTASFSHTLLARRTNSSCNKSKATTTNSYIKTSAKALIPLLSSLSSIAAAHTTNIKKCRLSSGPQTLSSATTKFLYKRLRKHDRATSSYFQKRKQWKRTHRRVAVRIMTSPGQPGLPAAYEPLSDEETVNQPISSSANSSRSTSPSDSSSSRQQSESVTSVSSFASSQKSTDGKSEEVEEKERVKTKVEIKVEAASISTQATEPAAITTSDTRTNPAKRKHEETGDDPTPQPKKVVKSIRLVIKKPTVAISPPPSAIGAATEEPPLMSGTWASPPPPMATPVAKPTTKIILKRPSSSVAPPVMTPAVGNNGNHGETAKQKKLDKGKRKLIEQEDDDDEETIPAPKKARYTKNTYQGPDKPLQKMEYFERRRHEMLADPLGYDDLVRDTNKQPDAYTRKKFLRWEKHYRHPKPEKFEMSGALNPPDMTSALAGTPKKKGGESLSRNARKRAHRKRAEEEANALRREKSRERPTSGGETEGEEKLTGKGKGVAGIGQGKDGSYYKQQQQRMKSTGRQYNGGSDY</sequence>
<accession>A0ABR0HWQ6</accession>
<comment type="caution">
    <text evidence="2">The sequence shown here is derived from an EMBL/GenBank/DDBJ whole genome shotgun (WGS) entry which is preliminary data.</text>
</comment>
<feature type="region of interest" description="Disordered" evidence="1">
    <location>
        <begin position="423"/>
        <end position="563"/>
    </location>
</feature>
<proteinExistence type="predicted"/>
<dbReference type="GeneID" id="87927276"/>
<protein>
    <submittedName>
        <fullName evidence="2">Uncharacterized protein</fullName>
    </submittedName>
</protein>
<evidence type="ECO:0000256" key="1">
    <source>
        <dbReference type="SAM" id="MobiDB-lite"/>
    </source>
</evidence>
<name>A0ABR0HWQ6_9PEZI</name>
<evidence type="ECO:0000313" key="2">
    <source>
        <dbReference type="EMBL" id="KAK4672511.1"/>
    </source>
</evidence>
<keyword evidence="3" id="KW-1185">Reference proteome</keyword>
<feature type="compositionally biased region" description="Basic and acidic residues" evidence="1">
    <location>
        <begin position="212"/>
        <end position="233"/>
    </location>
</feature>
<reference evidence="2 3" key="1">
    <citation type="journal article" date="2023" name="bioRxiv">
        <title>High-quality genome assemblies of four members of thePodospora anserinaspecies complex.</title>
        <authorList>
            <person name="Ament-Velasquez S.L."/>
            <person name="Vogan A.A."/>
            <person name="Wallerman O."/>
            <person name="Hartmann F."/>
            <person name="Gautier V."/>
            <person name="Silar P."/>
            <person name="Giraud T."/>
            <person name="Johannesson H."/>
        </authorList>
    </citation>
    <scope>NUCLEOTIDE SEQUENCE [LARGE SCALE GENOMIC DNA]</scope>
    <source>
        <strain evidence="2 3">CBS 411.78</strain>
    </source>
</reference>
<dbReference type="EMBL" id="JAFFHB010000001">
    <property type="protein sequence ID" value="KAK4672511.1"/>
    <property type="molecule type" value="Genomic_DNA"/>
</dbReference>
<evidence type="ECO:0000313" key="3">
    <source>
        <dbReference type="Proteomes" id="UP001326199"/>
    </source>
</evidence>
<feature type="compositionally biased region" description="Low complexity" evidence="1">
    <location>
        <begin position="175"/>
        <end position="211"/>
    </location>
</feature>